<sequence length="598" mass="63857">MSTAAPPAAGLPEPDESILRTTRRGLALSPELRTGLAGTLAFAVVSMAGRVAAPVAIQQGIDRGLLAEGGPDVGTVGWIVGITLAVLAVTTFCGYQMMVRLFTVTETALAGVRVRAFRHVHNLSMLHQQSERRGSLTSRVTSDVDIVTQFLQFGGVILLISLGQLTVAALVMAFYSWQLTLVVLAAFVPAAFVIRIFQRKLAAAYGTVRRRVGEMLAAVGESVVGAEVIRAYGVSDRTARRVDTAIDDHQRAQQKAIRTSVMSFSTGELAAGLALASVVLLGVYLGVDGSLTVGQLTAFLFLTTLFIQPVQIFTEVLNEAQNAVAGYRRVLNVLDMAPDVADPGDEGQALPPGPLDLRFRSVGFAYPGGPEVLRDVDLSIAAQTRVAVVGETGSGKTTFAKLLTRLMDPTRGEVWLGGVPLPEIRFDSLRSRVVMVPQDGFLFNTTVAENIRFGRPELSDADLDLALAELGLADWVAGLADGVQTPVGERGEALSVGERQLVALVRAYVADPDLLVLDEATSAVDPATEVRLQRTLDAVTRGRTTVAIAHRLSTAQSADEVLVFDSGELVQRGSHAQLLTDTDSIYARLYASWLEQTR</sequence>
<evidence type="ECO:0000256" key="9">
    <source>
        <dbReference type="ARBA" id="ARBA00023136"/>
    </source>
</evidence>
<dbReference type="GO" id="GO:0005524">
    <property type="term" value="F:ATP binding"/>
    <property type="evidence" value="ECO:0007669"/>
    <property type="project" value="UniProtKB-KW"/>
</dbReference>
<keyword evidence="8 10" id="KW-1133">Transmembrane helix</keyword>
<feature type="domain" description="ABC transmembrane type-1" evidence="12">
    <location>
        <begin position="37"/>
        <end position="322"/>
    </location>
</feature>
<dbReference type="EMBL" id="CP070499">
    <property type="protein sequence ID" value="QSB16371.1"/>
    <property type="molecule type" value="Genomic_DNA"/>
</dbReference>
<dbReference type="InterPro" id="IPR003439">
    <property type="entry name" value="ABC_transporter-like_ATP-bd"/>
</dbReference>
<evidence type="ECO:0000256" key="6">
    <source>
        <dbReference type="ARBA" id="ARBA00022741"/>
    </source>
</evidence>
<keyword evidence="3" id="KW-1003">Cell membrane</keyword>
<dbReference type="KEGG" id="nhy:JQS43_08860"/>
<evidence type="ECO:0000256" key="1">
    <source>
        <dbReference type="ARBA" id="ARBA00004651"/>
    </source>
</evidence>
<dbReference type="SMART" id="SM00382">
    <property type="entry name" value="AAA"/>
    <property type="match status" value="1"/>
</dbReference>
<dbReference type="PROSITE" id="PS00211">
    <property type="entry name" value="ABC_TRANSPORTER_1"/>
    <property type="match status" value="1"/>
</dbReference>
<dbReference type="SUPFAM" id="SSF52540">
    <property type="entry name" value="P-loop containing nucleoside triphosphate hydrolases"/>
    <property type="match status" value="1"/>
</dbReference>
<evidence type="ECO:0000256" key="8">
    <source>
        <dbReference type="ARBA" id="ARBA00022989"/>
    </source>
</evidence>
<keyword evidence="14" id="KW-1185">Reference proteome</keyword>
<gene>
    <name evidence="13" type="ORF">JQS43_08860</name>
</gene>
<feature type="transmembrane region" description="Helical" evidence="10">
    <location>
        <begin position="150"/>
        <end position="171"/>
    </location>
</feature>
<dbReference type="GO" id="GO:0016887">
    <property type="term" value="F:ATP hydrolysis activity"/>
    <property type="evidence" value="ECO:0007669"/>
    <property type="project" value="InterPro"/>
</dbReference>
<dbReference type="InterPro" id="IPR039421">
    <property type="entry name" value="Type_1_exporter"/>
</dbReference>
<protein>
    <submittedName>
        <fullName evidence="13">ABC transporter ATP-binding protein</fullName>
    </submittedName>
</protein>
<dbReference type="PANTHER" id="PTHR43394:SF1">
    <property type="entry name" value="ATP-BINDING CASSETTE SUB-FAMILY B MEMBER 10, MITOCHONDRIAL"/>
    <property type="match status" value="1"/>
</dbReference>
<evidence type="ECO:0000256" key="4">
    <source>
        <dbReference type="ARBA" id="ARBA00022519"/>
    </source>
</evidence>
<feature type="transmembrane region" description="Helical" evidence="10">
    <location>
        <begin position="269"/>
        <end position="287"/>
    </location>
</feature>
<comment type="subcellular location">
    <subcellularLocation>
        <location evidence="1">Cell membrane</location>
        <topology evidence="1">Multi-pass membrane protein</topology>
    </subcellularLocation>
</comment>
<dbReference type="Pfam" id="PF00005">
    <property type="entry name" value="ABC_tran"/>
    <property type="match status" value="1"/>
</dbReference>
<evidence type="ECO:0000256" key="3">
    <source>
        <dbReference type="ARBA" id="ARBA00022475"/>
    </source>
</evidence>
<dbReference type="PROSITE" id="PS50893">
    <property type="entry name" value="ABC_TRANSPORTER_2"/>
    <property type="match status" value="1"/>
</dbReference>
<dbReference type="Gene3D" id="1.20.1560.10">
    <property type="entry name" value="ABC transporter type 1, transmembrane domain"/>
    <property type="match status" value="1"/>
</dbReference>
<keyword evidence="6" id="KW-0547">Nucleotide-binding</keyword>
<dbReference type="AlphaFoldDB" id="A0A895YFL8"/>
<dbReference type="InterPro" id="IPR027417">
    <property type="entry name" value="P-loop_NTPase"/>
</dbReference>
<feature type="transmembrane region" description="Helical" evidence="10">
    <location>
        <begin position="177"/>
        <end position="197"/>
    </location>
</feature>
<dbReference type="Pfam" id="PF00664">
    <property type="entry name" value="ABC_membrane"/>
    <property type="match status" value="1"/>
</dbReference>
<feature type="domain" description="ABC transporter" evidence="11">
    <location>
        <begin position="357"/>
        <end position="591"/>
    </location>
</feature>
<keyword evidence="7 13" id="KW-0067">ATP-binding</keyword>
<dbReference type="InterPro" id="IPR003593">
    <property type="entry name" value="AAA+_ATPase"/>
</dbReference>
<evidence type="ECO:0000313" key="14">
    <source>
        <dbReference type="Proteomes" id="UP000662857"/>
    </source>
</evidence>
<keyword evidence="2" id="KW-0813">Transport</keyword>
<keyword evidence="5 10" id="KW-0812">Transmembrane</keyword>
<evidence type="ECO:0000256" key="5">
    <source>
        <dbReference type="ARBA" id="ARBA00022692"/>
    </source>
</evidence>
<feature type="transmembrane region" description="Helical" evidence="10">
    <location>
        <begin position="76"/>
        <end position="95"/>
    </location>
</feature>
<evidence type="ECO:0000256" key="10">
    <source>
        <dbReference type="SAM" id="Phobius"/>
    </source>
</evidence>
<dbReference type="InterPro" id="IPR017871">
    <property type="entry name" value="ABC_transporter-like_CS"/>
</dbReference>
<evidence type="ECO:0000256" key="2">
    <source>
        <dbReference type="ARBA" id="ARBA00022448"/>
    </source>
</evidence>
<dbReference type="CDD" id="cd07346">
    <property type="entry name" value="ABC_6TM_exporters"/>
    <property type="match status" value="1"/>
</dbReference>
<accession>A0A895YFL8</accession>
<dbReference type="InterPro" id="IPR011527">
    <property type="entry name" value="ABC1_TM_dom"/>
</dbReference>
<reference evidence="13" key="1">
    <citation type="submission" date="2021-02" db="EMBL/GenBank/DDBJ databases">
        <title>Natrosporangium hydrolyticum gen. nov., sp. nov, a haloalkaliphilic actinobacterium from a soda solonchak soil.</title>
        <authorList>
            <person name="Sorokin D.Y."/>
            <person name="Khijniak T.V."/>
            <person name="Zakharycheva A.P."/>
            <person name="Boueva O.V."/>
            <person name="Ariskina E.V."/>
            <person name="Hahnke R.L."/>
            <person name="Bunk B."/>
            <person name="Sproer C."/>
            <person name="Schumann P."/>
            <person name="Evtushenko L.I."/>
            <person name="Kublanov I.V."/>
        </authorList>
    </citation>
    <scope>NUCLEOTIDE SEQUENCE</scope>
    <source>
        <strain evidence="13">DSM 106523</strain>
    </source>
</reference>
<organism evidence="13 14">
    <name type="scientific">Natronosporangium hydrolyticum</name>
    <dbReference type="NCBI Taxonomy" id="2811111"/>
    <lineage>
        <taxon>Bacteria</taxon>
        <taxon>Bacillati</taxon>
        <taxon>Actinomycetota</taxon>
        <taxon>Actinomycetes</taxon>
        <taxon>Micromonosporales</taxon>
        <taxon>Micromonosporaceae</taxon>
        <taxon>Natronosporangium</taxon>
    </lineage>
</organism>
<keyword evidence="9 10" id="KW-0472">Membrane</keyword>
<dbReference type="PANTHER" id="PTHR43394">
    <property type="entry name" value="ATP-DEPENDENT PERMEASE MDL1, MITOCHONDRIAL"/>
    <property type="match status" value="1"/>
</dbReference>
<dbReference type="InterPro" id="IPR036640">
    <property type="entry name" value="ABC1_TM_sf"/>
</dbReference>
<evidence type="ECO:0000259" key="11">
    <source>
        <dbReference type="PROSITE" id="PS50893"/>
    </source>
</evidence>
<dbReference type="FunFam" id="3.40.50.300:FF:001001">
    <property type="entry name" value="Multidrug ABC transporter ATP-binding protein"/>
    <property type="match status" value="1"/>
</dbReference>
<evidence type="ECO:0000256" key="7">
    <source>
        <dbReference type="ARBA" id="ARBA00022840"/>
    </source>
</evidence>
<dbReference type="GO" id="GO:0005886">
    <property type="term" value="C:plasma membrane"/>
    <property type="evidence" value="ECO:0007669"/>
    <property type="project" value="UniProtKB-SubCell"/>
</dbReference>
<evidence type="ECO:0000313" key="13">
    <source>
        <dbReference type="EMBL" id="QSB16371.1"/>
    </source>
</evidence>
<keyword evidence="4" id="KW-0997">Cell inner membrane</keyword>
<dbReference type="RefSeq" id="WP_239678585.1">
    <property type="nucleotide sequence ID" value="NZ_CP070499.1"/>
</dbReference>
<dbReference type="PROSITE" id="PS50929">
    <property type="entry name" value="ABC_TM1F"/>
    <property type="match status" value="1"/>
</dbReference>
<dbReference type="SUPFAM" id="SSF90123">
    <property type="entry name" value="ABC transporter transmembrane region"/>
    <property type="match status" value="1"/>
</dbReference>
<evidence type="ECO:0000259" key="12">
    <source>
        <dbReference type="PROSITE" id="PS50929"/>
    </source>
</evidence>
<dbReference type="GO" id="GO:0015421">
    <property type="term" value="F:ABC-type oligopeptide transporter activity"/>
    <property type="evidence" value="ECO:0007669"/>
    <property type="project" value="TreeGrafter"/>
</dbReference>
<dbReference type="Gene3D" id="3.40.50.300">
    <property type="entry name" value="P-loop containing nucleotide triphosphate hydrolases"/>
    <property type="match status" value="1"/>
</dbReference>
<name>A0A895YFL8_9ACTN</name>
<proteinExistence type="predicted"/>
<dbReference type="Proteomes" id="UP000662857">
    <property type="component" value="Chromosome"/>
</dbReference>